<dbReference type="EMBL" id="JAUSTM010000050">
    <property type="protein sequence ID" value="MDQ0223659.1"/>
    <property type="molecule type" value="Genomic_DNA"/>
</dbReference>
<keyword evidence="1" id="KW-0238">DNA-binding</keyword>
<gene>
    <name evidence="1" type="ORF">J2S23_002245</name>
</gene>
<protein>
    <submittedName>
        <fullName evidence="1">DNA-binding Xre family transcriptional regulator</fullName>
    </submittedName>
</protein>
<name>A0ABT9YUI5_9STRE</name>
<proteinExistence type="predicted"/>
<evidence type="ECO:0000313" key="2">
    <source>
        <dbReference type="Proteomes" id="UP001223079"/>
    </source>
</evidence>
<sequence length="205" mass="23428">MIENNELTVLSGIPARYCLDDIEMVIFSKVGRMGSYTGRMKIMKKGGKFGRTFLFNASAYLMSSLAAQKAAERDDLLASIKASEARLTEIATLKKHIINYSKTRSTYEEYRKAGYSKQFFEAHREEITLHKAAKQAFDELGMKKIPKVKDLNAEYAELLSGKKTAYAEYRKLRDEAQELAIAESNLSSLFESEREEQSRQKEKEH</sequence>
<reference evidence="1 2" key="1">
    <citation type="submission" date="2023-07" db="EMBL/GenBank/DDBJ databases">
        <title>Genomic Encyclopedia of Type Strains, Phase IV (KMG-IV): sequencing the most valuable type-strain genomes for metagenomic binning, comparative biology and taxonomic classification.</title>
        <authorList>
            <person name="Goeker M."/>
        </authorList>
    </citation>
    <scope>NUCLEOTIDE SEQUENCE [LARGE SCALE GENOMIC DNA]</scope>
    <source>
        <strain evidence="1 2">DSM 105143</strain>
    </source>
</reference>
<dbReference type="Proteomes" id="UP001223079">
    <property type="component" value="Unassembled WGS sequence"/>
</dbReference>
<organism evidence="1 2">
    <name type="scientific">Streptococcus moroccensis</name>
    <dbReference type="NCBI Taxonomy" id="1451356"/>
    <lineage>
        <taxon>Bacteria</taxon>
        <taxon>Bacillati</taxon>
        <taxon>Bacillota</taxon>
        <taxon>Bacilli</taxon>
        <taxon>Lactobacillales</taxon>
        <taxon>Streptococcaceae</taxon>
        <taxon>Streptococcus</taxon>
    </lineage>
</organism>
<accession>A0ABT9YUI5</accession>
<keyword evidence="2" id="KW-1185">Reference proteome</keyword>
<comment type="caution">
    <text evidence="1">The sequence shown here is derived from an EMBL/GenBank/DDBJ whole genome shotgun (WGS) entry which is preliminary data.</text>
</comment>
<evidence type="ECO:0000313" key="1">
    <source>
        <dbReference type="EMBL" id="MDQ0223659.1"/>
    </source>
</evidence>
<dbReference type="GO" id="GO:0003677">
    <property type="term" value="F:DNA binding"/>
    <property type="evidence" value="ECO:0007669"/>
    <property type="project" value="UniProtKB-KW"/>
</dbReference>
<dbReference type="RefSeq" id="WP_307122782.1">
    <property type="nucleotide sequence ID" value="NZ_JAUSTM010000050.1"/>
</dbReference>